<gene>
    <name evidence="1" type="ORF">E2C01_007439</name>
</gene>
<comment type="caution">
    <text evidence="1">The sequence shown here is derived from an EMBL/GenBank/DDBJ whole genome shotgun (WGS) entry which is preliminary data.</text>
</comment>
<dbReference type="EMBL" id="VSRR010000370">
    <property type="protein sequence ID" value="MPC14668.1"/>
    <property type="molecule type" value="Genomic_DNA"/>
</dbReference>
<name>A0A5B7CZG1_PORTR</name>
<sequence>MMSELYLSSKKMSFSLTSISFRSVPVLAKVCLVQAKIDRLTPGGEQDLLSIVGQPKPTGSLAISEGLHPLHELVTSDSIRHDQRELRVKALGSEQLVEEGSEQPLVKFIVNLATINALGHEGGQGIPWYFLWRQICSTLWEKQNIWNRLGNSCPHPWKALNPKYLPSKPHRAESSQQVGTDAWWRLKHKHTASTQEVDRQAWCDLHGEEEPELWMWVKGVELLL</sequence>
<organism evidence="1 2">
    <name type="scientific">Portunus trituberculatus</name>
    <name type="common">Swimming crab</name>
    <name type="synonym">Neptunus trituberculatus</name>
    <dbReference type="NCBI Taxonomy" id="210409"/>
    <lineage>
        <taxon>Eukaryota</taxon>
        <taxon>Metazoa</taxon>
        <taxon>Ecdysozoa</taxon>
        <taxon>Arthropoda</taxon>
        <taxon>Crustacea</taxon>
        <taxon>Multicrustacea</taxon>
        <taxon>Malacostraca</taxon>
        <taxon>Eumalacostraca</taxon>
        <taxon>Eucarida</taxon>
        <taxon>Decapoda</taxon>
        <taxon>Pleocyemata</taxon>
        <taxon>Brachyura</taxon>
        <taxon>Eubrachyura</taxon>
        <taxon>Portunoidea</taxon>
        <taxon>Portunidae</taxon>
        <taxon>Portuninae</taxon>
        <taxon>Portunus</taxon>
    </lineage>
</organism>
<accession>A0A5B7CZG1</accession>
<protein>
    <submittedName>
        <fullName evidence="1">Uncharacterized protein</fullName>
    </submittedName>
</protein>
<proteinExistence type="predicted"/>
<evidence type="ECO:0000313" key="1">
    <source>
        <dbReference type="EMBL" id="MPC14668.1"/>
    </source>
</evidence>
<keyword evidence="2" id="KW-1185">Reference proteome</keyword>
<reference evidence="1 2" key="1">
    <citation type="submission" date="2019-05" db="EMBL/GenBank/DDBJ databases">
        <title>Another draft genome of Portunus trituberculatus and its Hox gene families provides insights of decapod evolution.</title>
        <authorList>
            <person name="Jeong J.-H."/>
            <person name="Song I."/>
            <person name="Kim S."/>
            <person name="Choi T."/>
            <person name="Kim D."/>
            <person name="Ryu S."/>
            <person name="Kim W."/>
        </authorList>
    </citation>
    <scope>NUCLEOTIDE SEQUENCE [LARGE SCALE GENOMIC DNA]</scope>
    <source>
        <tissue evidence="1">Muscle</tissue>
    </source>
</reference>
<evidence type="ECO:0000313" key="2">
    <source>
        <dbReference type="Proteomes" id="UP000324222"/>
    </source>
</evidence>
<dbReference type="Proteomes" id="UP000324222">
    <property type="component" value="Unassembled WGS sequence"/>
</dbReference>
<dbReference type="AlphaFoldDB" id="A0A5B7CZG1"/>